<name>A0A9X6NHG1_HYPEX</name>
<accession>A0A9X6NHG1</accession>
<dbReference type="AlphaFoldDB" id="A0A9X6NHG1"/>
<gene>
    <name evidence="1" type="ORF">BV898_17310</name>
</gene>
<dbReference type="EMBL" id="MTYJ01000290">
    <property type="protein sequence ID" value="OWA52868.1"/>
    <property type="molecule type" value="Genomic_DNA"/>
</dbReference>
<evidence type="ECO:0000313" key="2">
    <source>
        <dbReference type="Proteomes" id="UP000192578"/>
    </source>
</evidence>
<keyword evidence="2" id="KW-1185">Reference proteome</keyword>
<organism evidence="1 2">
    <name type="scientific">Hypsibius exemplaris</name>
    <name type="common">Freshwater tardigrade</name>
    <dbReference type="NCBI Taxonomy" id="2072580"/>
    <lineage>
        <taxon>Eukaryota</taxon>
        <taxon>Metazoa</taxon>
        <taxon>Ecdysozoa</taxon>
        <taxon>Tardigrada</taxon>
        <taxon>Eutardigrada</taxon>
        <taxon>Parachela</taxon>
        <taxon>Hypsibioidea</taxon>
        <taxon>Hypsibiidae</taxon>
        <taxon>Hypsibius</taxon>
    </lineage>
</organism>
<proteinExistence type="predicted"/>
<comment type="caution">
    <text evidence="1">The sequence shown here is derived from an EMBL/GenBank/DDBJ whole genome shotgun (WGS) entry which is preliminary data.</text>
</comment>
<evidence type="ECO:0000313" key="1">
    <source>
        <dbReference type="EMBL" id="OWA52868.1"/>
    </source>
</evidence>
<reference evidence="2" key="1">
    <citation type="submission" date="2017-01" db="EMBL/GenBank/DDBJ databases">
        <title>Comparative genomics of anhydrobiosis in the tardigrade Hypsibius dujardini.</title>
        <authorList>
            <person name="Yoshida Y."/>
            <person name="Koutsovoulos G."/>
            <person name="Laetsch D."/>
            <person name="Stevens L."/>
            <person name="Kumar S."/>
            <person name="Horikawa D."/>
            <person name="Ishino K."/>
            <person name="Komine S."/>
            <person name="Tomita M."/>
            <person name="Blaxter M."/>
            <person name="Arakawa K."/>
        </authorList>
    </citation>
    <scope>NUCLEOTIDE SEQUENCE [LARGE SCALE GENOMIC DNA]</scope>
    <source>
        <strain evidence="2">Z151</strain>
    </source>
</reference>
<sequence>MRRACYTALTAIFVGGTAATGGTLGAAAVSIAKPEHNTAQEQPNDPPAIISIMGGSALAVAAPRVKSPVKDAKQVLVQVK</sequence>
<protein>
    <submittedName>
        <fullName evidence="1">Uncharacterized protein</fullName>
    </submittedName>
</protein>
<dbReference type="Proteomes" id="UP000192578">
    <property type="component" value="Unassembled WGS sequence"/>
</dbReference>